<organism evidence="2 3">
    <name type="scientific">Microdochium bolleyi</name>
    <dbReference type="NCBI Taxonomy" id="196109"/>
    <lineage>
        <taxon>Eukaryota</taxon>
        <taxon>Fungi</taxon>
        <taxon>Dikarya</taxon>
        <taxon>Ascomycota</taxon>
        <taxon>Pezizomycotina</taxon>
        <taxon>Sordariomycetes</taxon>
        <taxon>Xylariomycetidae</taxon>
        <taxon>Xylariales</taxon>
        <taxon>Microdochiaceae</taxon>
        <taxon>Microdochium</taxon>
    </lineage>
</organism>
<accession>A0A136IJ40</accession>
<keyword evidence="3" id="KW-1185">Reference proteome</keyword>
<gene>
    <name evidence="2" type="ORF">Micbo1qcDRAFT_227645</name>
</gene>
<name>A0A136IJ40_9PEZI</name>
<sequence length="249" mass="25500">MFQLPKDWPAPLAYWLGSRKNPEMASVEVVKRRHARTDRPGNPGSHNNSSSTPAKTISAASTTNAAAAAQALINLSPFVAPSALSLSYNGGSSSGGGGGLNGGDNIASDTGNSNEDLSYLDFARIGSSNSSSGNNNSGSAAPGAFYRNSEANHQPQPQQQQQLQQQQGQTSMALDTHTSAFGPSLSGGAGTMGAGDVTTVSGRETDFLGSGGGGGGLGSQGPLTNEFFALDWPTCDGVYFFSEGRLFDI</sequence>
<feature type="compositionally biased region" description="Low complexity" evidence="1">
    <location>
        <begin position="154"/>
        <end position="169"/>
    </location>
</feature>
<feature type="compositionally biased region" description="Low complexity" evidence="1">
    <location>
        <begin position="128"/>
        <end position="139"/>
    </location>
</feature>
<proteinExistence type="predicted"/>
<dbReference type="InParanoid" id="A0A136IJ40"/>
<evidence type="ECO:0000313" key="2">
    <source>
        <dbReference type="EMBL" id="KXJ84758.1"/>
    </source>
</evidence>
<evidence type="ECO:0000256" key="1">
    <source>
        <dbReference type="SAM" id="MobiDB-lite"/>
    </source>
</evidence>
<evidence type="ECO:0000313" key="3">
    <source>
        <dbReference type="Proteomes" id="UP000070501"/>
    </source>
</evidence>
<feature type="compositionally biased region" description="Polar residues" evidence="1">
    <location>
        <begin position="170"/>
        <end position="181"/>
    </location>
</feature>
<dbReference type="OrthoDB" id="10666640at2759"/>
<feature type="region of interest" description="Disordered" evidence="1">
    <location>
        <begin position="23"/>
        <end position="60"/>
    </location>
</feature>
<feature type="region of interest" description="Disordered" evidence="1">
    <location>
        <begin position="128"/>
        <end position="214"/>
    </location>
</feature>
<feature type="compositionally biased region" description="Low complexity" evidence="1">
    <location>
        <begin position="40"/>
        <end position="60"/>
    </location>
</feature>
<reference evidence="3" key="1">
    <citation type="submission" date="2016-02" db="EMBL/GenBank/DDBJ databases">
        <title>Draft genome sequence of Microdochium bolleyi, a fungal endophyte of beachgrass.</title>
        <authorList>
            <consortium name="DOE Joint Genome Institute"/>
            <person name="David A.S."/>
            <person name="May G."/>
            <person name="Haridas S."/>
            <person name="Lim J."/>
            <person name="Wang M."/>
            <person name="Labutti K."/>
            <person name="Lipzen A."/>
            <person name="Barry K."/>
            <person name="Grigoriev I.V."/>
        </authorList>
    </citation>
    <scope>NUCLEOTIDE SEQUENCE [LARGE SCALE GENOMIC DNA]</scope>
    <source>
        <strain evidence="3">J235TASD1</strain>
    </source>
</reference>
<dbReference type="EMBL" id="KQ964337">
    <property type="protein sequence ID" value="KXJ84758.1"/>
    <property type="molecule type" value="Genomic_DNA"/>
</dbReference>
<protein>
    <submittedName>
        <fullName evidence="2">Uncharacterized protein</fullName>
    </submittedName>
</protein>
<dbReference type="AlphaFoldDB" id="A0A136IJ40"/>
<dbReference type="Proteomes" id="UP000070501">
    <property type="component" value="Unassembled WGS sequence"/>
</dbReference>